<dbReference type="Proteomes" id="UP000036681">
    <property type="component" value="Unplaced"/>
</dbReference>
<evidence type="ECO:0000259" key="2">
    <source>
        <dbReference type="PROSITE" id="PS50132"/>
    </source>
</evidence>
<dbReference type="PRINTS" id="PR01301">
    <property type="entry name" value="RGSPROTEIN"/>
</dbReference>
<proteinExistence type="predicted"/>
<feature type="region of interest" description="Disordered" evidence="1">
    <location>
        <begin position="1"/>
        <end position="27"/>
    </location>
</feature>
<feature type="domain" description="RGS" evidence="2">
    <location>
        <begin position="151"/>
        <end position="264"/>
    </location>
</feature>
<sequence length="402" mass="45776">MLRRSSLSSRNSVHLSSGQHSSANLSELGTGIDSRREATSLQKNSRSLLLITDDTRLKTPPPPNPLKASSVPSINMAASMFDINARSDRVVPEMPSTEGIEYPRAASWASGTLQNAASMFDINARSDRVVPELPSTEGIEYPRAASWASGTLQNVLSDSKGRQLFRVFLHDALAEENLSFIESYEDFKKMKDPIQKKQYVEEFFTKYSPYVNISSVAMQKIKATASSEDPDPGAFALAAKEVMRLLENDQFPRFKRSDVYVNYLQQLLPRAYAEKWATSFEALLGNQIGRHYFRLFLRNIHAEENLRFWEAVVEFRQTKNKSSAMLNMGRNIQKQYLVEGTHNEVFLPFGVRQFIEKKINDKDVDCTLFDEAIKHVEQVLKNDPYVRFLQSNEYIGLLEKLH</sequence>
<evidence type="ECO:0000256" key="1">
    <source>
        <dbReference type="SAM" id="MobiDB-lite"/>
    </source>
</evidence>
<protein>
    <submittedName>
        <fullName evidence="4">RGS domain-containing protein</fullName>
    </submittedName>
</protein>
<keyword evidence="3" id="KW-1185">Reference proteome</keyword>
<feature type="compositionally biased region" description="Polar residues" evidence="1">
    <location>
        <begin position="18"/>
        <end position="27"/>
    </location>
</feature>
<dbReference type="WBParaSite" id="ALUE_0001463901-mRNA-1">
    <property type="protein sequence ID" value="ALUE_0001463901-mRNA-1"/>
    <property type="gene ID" value="ALUE_0001463901"/>
</dbReference>
<feature type="domain" description="RGS" evidence="2">
    <location>
        <begin position="279"/>
        <end position="398"/>
    </location>
</feature>
<dbReference type="CDD" id="cd07440">
    <property type="entry name" value="RGS"/>
    <property type="match status" value="1"/>
</dbReference>
<evidence type="ECO:0000313" key="4">
    <source>
        <dbReference type="WBParaSite" id="ALUE_0001463901-mRNA-1"/>
    </source>
</evidence>
<dbReference type="InterPro" id="IPR036305">
    <property type="entry name" value="RGS_sf"/>
</dbReference>
<organism evidence="3 4">
    <name type="scientific">Ascaris lumbricoides</name>
    <name type="common">Giant roundworm</name>
    <dbReference type="NCBI Taxonomy" id="6252"/>
    <lineage>
        <taxon>Eukaryota</taxon>
        <taxon>Metazoa</taxon>
        <taxon>Ecdysozoa</taxon>
        <taxon>Nematoda</taxon>
        <taxon>Chromadorea</taxon>
        <taxon>Rhabditida</taxon>
        <taxon>Spirurina</taxon>
        <taxon>Ascaridomorpha</taxon>
        <taxon>Ascaridoidea</taxon>
        <taxon>Ascarididae</taxon>
        <taxon>Ascaris</taxon>
    </lineage>
</organism>
<dbReference type="PANTHER" id="PTHR10845:SF235">
    <property type="entry name" value="REGULATOR OF G-PROTEIN SIGNALING RGS-3"/>
    <property type="match status" value="1"/>
</dbReference>
<dbReference type="SMART" id="SM00315">
    <property type="entry name" value="RGS"/>
    <property type="match status" value="2"/>
</dbReference>
<feature type="region of interest" description="Disordered" evidence="1">
    <location>
        <begin position="52"/>
        <end position="71"/>
    </location>
</feature>
<reference evidence="4" key="1">
    <citation type="submission" date="2023-03" db="UniProtKB">
        <authorList>
            <consortium name="WormBaseParasite"/>
        </authorList>
    </citation>
    <scope>IDENTIFICATION</scope>
</reference>
<dbReference type="AlphaFoldDB" id="A0A9J2PZJ5"/>
<evidence type="ECO:0000313" key="3">
    <source>
        <dbReference type="Proteomes" id="UP000036681"/>
    </source>
</evidence>
<accession>A0A9J2PZJ5</accession>
<dbReference type="PANTHER" id="PTHR10845">
    <property type="entry name" value="REGULATOR OF G PROTEIN SIGNALING"/>
    <property type="match status" value="1"/>
</dbReference>
<dbReference type="Pfam" id="PF00615">
    <property type="entry name" value="RGS"/>
    <property type="match status" value="2"/>
</dbReference>
<feature type="compositionally biased region" description="Low complexity" evidence="1">
    <location>
        <begin position="1"/>
        <end position="17"/>
    </location>
</feature>
<dbReference type="PROSITE" id="PS50132">
    <property type="entry name" value="RGS"/>
    <property type="match status" value="2"/>
</dbReference>
<dbReference type="Gene3D" id="1.10.167.10">
    <property type="entry name" value="Regulator of G-protein Signalling 4, domain 2"/>
    <property type="match status" value="2"/>
</dbReference>
<dbReference type="InterPro" id="IPR016137">
    <property type="entry name" value="RGS"/>
</dbReference>
<name>A0A9J2PZJ5_ASCLU</name>
<dbReference type="InterPro" id="IPR044926">
    <property type="entry name" value="RGS_subdomain_2"/>
</dbReference>
<dbReference type="SUPFAM" id="SSF48097">
    <property type="entry name" value="Regulator of G-protein signaling, RGS"/>
    <property type="match status" value="2"/>
</dbReference>